<proteinExistence type="predicted"/>
<sequence length="325" mass="35979">MAQEFEKEQWRSELVDAFRWEDEERARHLVATLGKARSREARATLEEMLESPDGKVRQAAVFALGELGGPTSTRRLEQQLVVEEARGDHDGSAVVQVITQALGQIKSASARAALVRKLNRIATGGPDQTDVNDLAYALWHKRHPDLIPAVRGAVQRIALPTSRALHALLRLLESSPEELSAWVEDRLVPLEDKTEVLTVLDEEVPTELESLIPSFISMARSIIDVAATQAGAENDFCERLFTLLLLHRERLFPAIPPEARSALRDVARRMVAAPEAIRSIGAAVTLEYVGQREDAKLLEAYRLQNDVLGKVFDDAACALRKTSTA</sequence>
<gene>
    <name evidence="1" type="ORF">D187_005048</name>
</gene>
<evidence type="ECO:0000313" key="1">
    <source>
        <dbReference type="EMBL" id="EPX63916.1"/>
    </source>
</evidence>
<dbReference type="Pfam" id="PF13646">
    <property type="entry name" value="HEAT_2"/>
    <property type="match status" value="1"/>
</dbReference>
<keyword evidence="2" id="KW-1185">Reference proteome</keyword>
<evidence type="ECO:0008006" key="3">
    <source>
        <dbReference type="Google" id="ProtNLM"/>
    </source>
</evidence>
<dbReference type="InterPro" id="IPR004155">
    <property type="entry name" value="PBS_lyase_HEAT"/>
</dbReference>
<dbReference type="OrthoDB" id="5514618at2"/>
<dbReference type="RefSeq" id="WP_020917785.1">
    <property type="nucleotide sequence ID" value="NZ_ANAH02000004.1"/>
</dbReference>
<dbReference type="eggNOG" id="ENOG5032MKV">
    <property type="taxonomic scope" value="Bacteria"/>
</dbReference>
<dbReference type="SUPFAM" id="SSF48371">
    <property type="entry name" value="ARM repeat"/>
    <property type="match status" value="1"/>
</dbReference>
<dbReference type="Gene3D" id="1.25.10.10">
    <property type="entry name" value="Leucine-rich Repeat Variant"/>
    <property type="match status" value="1"/>
</dbReference>
<dbReference type="InterPro" id="IPR016024">
    <property type="entry name" value="ARM-type_fold"/>
</dbReference>
<dbReference type="EMBL" id="ANAH02000004">
    <property type="protein sequence ID" value="EPX63916.1"/>
    <property type="molecule type" value="Genomic_DNA"/>
</dbReference>
<dbReference type="AlphaFoldDB" id="S9PLL0"/>
<accession>S9PLL0</accession>
<name>S9PLL0_CYSF2</name>
<protein>
    <recommendedName>
        <fullName evidence="3">HEAT repeat domain-containing protein</fullName>
    </recommendedName>
</protein>
<evidence type="ECO:0000313" key="2">
    <source>
        <dbReference type="Proteomes" id="UP000011682"/>
    </source>
</evidence>
<dbReference type="Proteomes" id="UP000011682">
    <property type="component" value="Unassembled WGS sequence"/>
</dbReference>
<comment type="caution">
    <text evidence="1">The sequence shown here is derived from an EMBL/GenBank/DDBJ whole genome shotgun (WGS) entry which is preliminary data.</text>
</comment>
<reference evidence="1" key="1">
    <citation type="submission" date="2013-05" db="EMBL/GenBank/DDBJ databases">
        <title>Genome assembly of Cystobacter fuscus DSM 2262.</title>
        <authorList>
            <person name="Sharma G."/>
            <person name="Khatri I."/>
            <person name="Kaur C."/>
            <person name="Mayilraj S."/>
            <person name="Subramanian S."/>
        </authorList>
    </citation>
    <scope>NUCLEOTIDE SEQUENCE [LARGE SCALE GENOMIC DNA]</scope>
    <source>
        <strain evidence="1">DSM 2262</strain>
    </source>
</reference>
<dbReference type="InterPro" id="IPR011989">
    <property type="entry name" value="ARM-like"/>
</dbReference>
<organism evidence="1 2">
    <name type="scientific">Cystobacter fuscus (strain ATCC 25194 / DSM 2262 / NBRC 100088 / M29)</name>
    <dbReference type="NCBI Taxonomy" id="1242864"/>
    <lineage>
        <taxon>Bacteria</taxon>
        <taxon>Pseudomonadati</taxon>
        <taxon>Myxococcota</taxon>
        <taxon>Myxococcia</taxon>
        <taxon>Myxococcales</taxon>
        <taxon>Cystobacterineae</taxon>
        <taxon>Archangiaceae</taxon>
        <taxon>Cystobacter</taxon>
    </lineage>
</organism>
<dbReference type="SMART" id="SM00567">
    <property type="entry name" value="EZ_HEAT"/>
    <property type="match status" value="2"/>
</dbReference>